<proteinExistence type="predicted"/>
<dbReference type="EMBL" id="BQNB010020644">
    <property type="protein sequence ID" value="GJT98100.1"/>
    <property type="molecule type" value="Genomic_DNA"/>
</dbReference>
<gene>
    <name evidence="2" type="ORF">Tco_1093618</name>
</gene>
<keyword evidence="3" id="KW-1185">Reference proteome</keyword>
<dbReference type="Proteomes" id="UP001151760">
    <property type="component" value="Unassembled WGS sequence"/>
</dbReference>
<reference evidence="2" key="1">
    <citation type="journal article" date="2022" name="Int. J. Mol. Sci.">
        <title>Draft Genome of Tanacetum Coccineum: Genomic Comparison of Closely Related Tanacetum-Family Plants.</title>
        <authorList>
            <person name="Yamashiro T."/>
            <person name="Shiraishi A."/>
            <person name="Nakayama K."/>
            <person name="Satake H."/>
        </authorList>
    </citation>
    <scope>NUCLEOTIDE SEQUENCE</scope>
</reference>
<feature type="region of interest" description="Disordered" evidence="1">
    <location>
        <begin position="127"/>
        <end position="174"/>
    </location>
</feature>
<evidence type="ECO:0000313" key="2">
    <source>
        <dbReference type="EMBL" id="GJT98100.1"/>
    </source>
</evidence>
<comment type="caution">
    <text evidence="2">The sequence shown here is derived from an EMBL/GenBank/DDBJ whole genome shotgun (WGS) entry which is preliminary data.</text>
</comment>
<evidence type="ECO:0000313" key="3">
    <source>
        <dbReference type="Proteomes" id="UP001151760"/>
    </source>
</evidence>
<evidence type="ECO:0000256" key="1">
    <source>
        <dbReference type="SAM" id="MobiDB-lite"/>
    </source>
</evidence>
<reference evidence="2" key="2">
    <citation type="submission" date="2022-01" db="EMBL/GenBank/DDBJ databases">
        <authorList>
            <person name="Yamashiro T."/>
            <person name="Shiraishi A."/>
            <person name="Satake H."/>
            <person name="Nakayama K."/>
        </authorList>
    </citation>
    <scope>NUCLEOTIDE SEQUENCE</scope>
</reference>
<name>A0ABQ5IEH3_9ASTR</name>
<sequence length="174" mass="20334">MKDLKDKGGILQKMEDFEDFKDKLKCVCNVDAICSSLASRSRSCSAKEFFSTEGAVGLLTWFESIESVLHITQPLEDFKKLIMEDYCPDEEIQKLKSEFWNHKMLESDIDKYTARFQEVNDGIFKKKENAGNKRRLKDQSKNRGKNDKNKRQRTRKNFAITASEQEPIERQYTS</sequence>
<accession>A0ABQ5IEH3</accession>
<feature type="compositionally biased region" description="Basic and acidic residues" evidence="1">
    <location>
        <begin position="127"/>
        <end position="149"/>
    </location>
</feature>
<protein>
    <recommendedName>
        <fullName evidence="4">Retrotransposon gag domain-containing protein</fullName>
    </recommendedName>
</protein>
<evidence type="ECO:0008006" key="4">
    <source>
        <dbReference type="Google" id="ProtNLM"/>
    </source>
</evidence>
<organism evidence="2 3">
    <name type="scientific">Tanacetum coccineum</name>
    <dbReference type="NCBI Taxonomy" id="301880"/>
    <lineage>
        <taxon>Eukaryota</taxon>
        <taxon>Viridiplantae</taxon>
        <taxon>Streptophyta</taxon>
        <taxon>Embryophyta</taxon>
        <taxon>Tracheophyta</taxon>
        <taxon>Spermatophyta</taxon>
        <taxon>Magnoliopsida</taxon>
        <taxon>eudicotyledons</taxon>
        <taxon>Gunneridae</taxon>
        <taxon>Pentapetalae</taxon>
        <taxon>asterids</taxon>
        <taxon>campanulids</taxon>
        <taxon>Asterales</taxon>
        <taxon>Asteraceae</taxon>
        <taxon>Asteroideae</taxon>
        <taxon>Anthemideae</taxon>
        <taxon>Anthemidinae</taxon>
        <taxon>Tanacetum</taxon>
    </lineage>
</organism>